<dbReference type="STRING" id="1127673.GLIP_3382"/>
<dbReference type="RefSeq" id="WP_008845799.1">
    <property type="nucleotide sequence ID" value="NZ_BAEN01000065.1"/>
</dbReference>
<keyword evidence="3" id="KW-1185">Reference proteome</keyword>
<keyword evidence="1" id="KW-1133">Transmembrane helix</keyword>
<feature type="transmembrane region" description="Helical" evidence="1">
    <location>
        <begin position="75"/>
        <end position="96"/>
    </location>
</feature>
<gene>
    <name evidence="2" type="ORF">GLIP_3382</name>
</gene>
<dbReference type="OrthoDB" id="6197105at2"/>
<dbReference type="Proteomes" id="UP000006334">
    <property type="component" value="Unassembled WGS sequence"/>
</dbReference>
<keyword evidence="1" id="KW-0812">Transmembrane</keyword>
<accession>K6XWG4</accession>
<dbReference type="Pfam" id="PF20556">
    <property type="entry name" value="DUF6768"/>
    <property type="match status" value="1"/>
</dbReference>
<dbReference type="AlphaFoldDB" id="K6XWG4"/>
<reference evidence="2 3" key="1">
    <citation type="journal article" date="2017" name="Antonie Van Leeuwenhoek">
        <title>Rhizobium rhizosphaerae sp. nov., a novel species isolated from rice rhizosphere.</title>
        <authorList>
            <person name="Zhao J.J."/>
            <person name="Zhang J."/>
            <person name="Zhang R.J."/>
            <person name="Zhang C.W."/>
            <person name="Yin H.Q."/>
            <person name="Zhang X.X."/>
        </authorList>
    </citation>
    <scope>NUCLEOTIDE SEQUENCE [LARGE SCALE GENOMIC DNA]</scope>
    <source>
        <strain evidence="2 3">E3</strain>
    </source>
</reference>
<name>K6XWG4_9ALTE</name>
<protein>
    <submittedName>
        <fullName evidence="2">Uncharacterized protein</fullName>
    </submittedName>
</protein>
<evidence type="ECO:0000313" key="2">
    <source>
        <dbReference type="EMBL" id="GAC15996.1"/>
    </source>
</evidence>
<evidence type="ECO:0000313" key="3">
    <source>
        <dbReference type="Proteomes" id="UP000006334"/>
    </source>
</evidence>
<comment type="caution">
    <text evidence="2">The sequence shown here is derived from an EMBL/GenBank/DDBJ whole genome shotgun (WGS) entry which is preliminary data.</text>
</comment>
<dbReference type="EMBL" id="BAEN01000065">
    <property type="protein sequence ID" value="GAC15996.1"/>
    <property type="molecule type" value="Genomic_DNA"/>
</dbReference>
<organism evidence="2 3">
    <name type="scientific">Aliiglaciecola lipolytica E3</name>
    <dbReference type="NCBI Taxonomy" id="1127673"/>
    <lineage>
        <taxon>Bacteria</taxon>
        <taxon>Pseudomonadati</taxon>
        <taxon>Pseudomonadota</taxon>
        <taxon>Gammaproteobacteria</taxon>
        <taxon>Alteromonadales</taxon>
        <taxon>Alteromonadaceae</taxon>
        <taxon>Aliiglaciecola</taxon>
    </lineage>
</organism>
<sequence length="128" mass="14678">MSDINQKILDAMQQENESQQVSEEQANTLQLLGRSFQGTFKFTAIAVVLLQIIFAGLTIYFGYNLFQEQQIATKMHWLLGALIAFVIFAALRLWLFMELNRLSILREVKRVELQLALLSNKLTKPSSQ</sequence>
<dbReference type="InterPro" id="IPR046659">
    <property type="entry name" value="DUF6768"/>
</dbReference>
<keyword evidence="1" id="KW-0472">Membrane</keyword>
<proteinExistence type="predicted"/>
<evidence type="ECO:0000256" key="1">
    <source>
        <dbReference type="SAM" id="Phobius"/>
    </source>
</evidence>
<feature type="transmembrane region" description="Helical" evidence="1">
    <location>
        <begin position="42"/>
        <end position="63"/>
    </location>
</feature>